<evidence type="ECO:0000313" key="2">
    <source>
        <dbReference type="Proteomes" id="UP000001396"/>
    </source>
</evidence>
<sequence length="206" mass="23980">MEFVEEPNYYQNVFIDDLGYLCQVNPHLESINHIAKIWMTKYVQAIDILNQLSKISNIRIRSLFCPRMHDTFPQTNYDFRLVDKLIVNDIHFPSWHRFQSLRHLKLMKSPCSANLKSLLENVPIESISLYDNLVGATYLLNLGRTFKKIKLFLTSIQDEKTLATSINIIFNILSKSGASQQITLAYKFRNLDHLIPLISYLSITNI</sequence>
<reference evidence="1 2" key="1">
    <citation type="journal article" date="2011" name="Genome Res.">
        <title>Phylogeny-wide analysis of social amoeba genomes highlights ancient origins for complex intercellular communication.</title>
        <authorList>
            <person name="Heidel A.J."/>
            <person name="Lawal H.M."/>
            <person name="Felder M."/>
            <person name="Schilde C."/>
            <person name="Helps N.R."/>
            <person name="Tunggal B."/>
            <person name="Rivero F."/>
            <person name="John U."/>
            <person name="Schleicher M."/>
            <person name="Eichinger L."/>
            <person name="Platzer M."/>
            <person name="Noegel A.A."/>
            <person name="Schaap P."/>
            <person name="Gloeckner G."/>
        </authorList>
    </citation>
    <scope>NUCLEOTIDE SEQUENCE [LARGE SCALE GENOMIC DNA]</scope>
    <source>
        <strain evidence="2">ATCC 26659 / Pp 5 / PN500</strain>
    </source>
</reference>
<dbReference type="GeneID" id="31364644"/>
<organism evidence="1 2">
    <name type="scientific">Heterostelium pallidum (strain ATCC 26659 / Pp 5 / PN500)</name>
    <name type="common">Cellular slime mold</name>
    <name type="synonym">Polysphondylium pallidum</name>
    <dbReference type="NCBI Taxonomy" id="670386"/>
    <lineage>
        <taxon>Eukaryota</taxon>
        <taxon>Amoebozoa</taxon>
        <taxon>Evosea</taxon>
        <taxon>Eumycetozoa</taxon>
        <taxon>Dictyostelia</taxon>
        <taxon>Acytosteliales</taxon>
        <taxon>Acytosteliaceae</taxon>
        <taxon>Heterostelium</taxon>
    </lineage>
</organism>
<dbReference type="Proteomes" id="UP000001396">
    <property type="component" value="Unassembled WGS sequence"/>
</dbReference>
<dbReference type="AlphaFoldDB" id="D3BKT7"/>
<accession>D3BKT7</accession>
<name>D3BKT7_HETP5</name>
<comment type="caution">
    <text evidence="1">The sequence shown here is derived from an EMBL/GenBank/DDBJ whole genome shotgun (WGS) entry which is preliminary data.</text>
</comment>
<dbReference type="InParanoid" id="D3BKT7"/>
<dbReference type="RefSeq" id="XP_020430641.1">
    <property type="nucleotide sequence ID" value="XM_020579966.1"/>
</dbReference>
<keyword evidence="2" id="KW-1185">Reference proteome</keyword>
<dbReference type="EMBL" id="ADBJ01000038">
    <property type="protein sequence ID" value="EFA78517.1"/>
    <property type="molecule type" value="Genomic_DNA"/>
</dbReference>
<proteinExistence type="predicted"/>
<evidence type="ECO:0000313" key="1">
    <source>
        <dbReference type="EMBL" id="EFA78517.1"/>
    </source>
</evidence>
<protein>
    <submittedName>
        <fullName evidence="1">Uncharacterized protein</fullName>
    </submittedName>
</protein>
<gene>
    <name evidence="1" type="ORF">PPL_09169</name>
</gene>